<feature type="active site" description="Proton acceptor" evidence="1">
    <location>
        <position position="384"/>
    </location>
</feature>
<comment type="caution">
    <text evidence="6">The sequence shown here is derived from an EMBL/GenBank/DDBJ whole genome shotgun (WGS) entry which is preliminary data.</text>
</comment>
<keyword evidence="6" id="KW-0255">Endonuclease</keyword>
<gene>
    <name evidence="6" type="ORF">EII33_13515</name>
</gene>
<dbReference type="GO" id="GO:0016787">
    <property type="term" value="F:hydrolase activity"/>
    <property type="evidence" value="ECO:0007669"/>
    <property type="project" value="InterPro"/>
</dbReference>
<feature type="domain" description="ENPP1-3/EXOG-like endonuclease/phosphodiesterase" evidence="4">
    <location>
        <begin position="320"/>
        <end position="544"/>
    </location>
</feature>
<organism evidence="6 7">
    <name type="scientific">Prevotella heparinolytica</name>
    <dbReference type="NCBI Taxonomy" id="28113"/>
    <lineage>
        <taxon>Bacteria</taxon>
        <taxon>Pseudomonadati</taxon>
        <taxon>Bacteroidota</taxon>
        <taxon>Bacteroidia</taxon>
        <taxon>Bacteroidales</taxon>
        <taxon>Bacteroidaceae</taxon>
        <taxon>Bacteroides</taxon>
    </lineage>
</organism>
<dbReference type="Gene3D" id="3.40.570.10">
    <property type="entry name" value="Extracellular Endonuclease, subunit A"/>
    <property type="match status" value="1"/>
</dbReference>
<sequence>MNMKKMFKILFWLVPALLVGCGSSDEPDIPLPKEKVIESTEIGSAKLVMLGYLDNVTAGGMLQPESFATPVYIKDRKLCGTDYTFAVCSKVERLDAMPDFSTASDWRETLELTEGVTAWVRYVTASYYGYVKLRVAYIDGNKVGVEYKVASMQKRPDINSIELTESGAKAFVLKGYAGGGATAEGLLPEGLASRILIGNKELKGVNYSFAKYDGVSKLSNLPAVSAVTEWRTTAPITGNSAYWVRYTTPQEHVFLKLRVAYIDGDDVGVEYLLSSHETIVNENANVATEGRAYVTDYSIPHLNSANYYVEHTVSVNNQTVFNYALEWNDAMKHSAWVAFVFDKITSEKKVSRPDIDPWNVDPQLPKAMQVDNEWHKNDGFDKGHICASEDRVYSKEANEQTFYYSNISPQIHDFNSHFWAGVEEQIRKWGRSIPNIYDKVYVTKGGTLNHLLKNFTGTIADLNGITPATNDKGFTFKGLACPQYYYAAILSEKNGVYHAIAFLIEHKEGLPKNPTAKEMQQYVVSIDVLEQKTDLDFFCNLPDDIEKKVEEAYSLTDWAW</sequence>
<dbReference type="PANTHER" id="PTHR13966:SF5">
    <property type="entry name" value="ENDONUCLEASE G, MITOCHONDRIAL"/>
    <property type="match status" value="1"/>
</dbReference>
<dbReference type="GO" id="GO:0004519">
    <property type="term" value="F:endonuclease activity"/>
    <property type="evidence" value="ECO:0007669"/>
    <property type="project" value="UniProtKB-KW"/>
</dbReference>
<evidence type="ECO:0000259" key="5">
    <source>
        <dbReference type="SMART" id="SM00892"/>
    </source>
</evidence>
<feature type="binding site" evidence="2">
    <location>
        <position position="415"/>
    </location>
    <ligand>
        <name>Mg(2+)</name>
        <dbReference type="ChEBI" id="CHEBI:18420"/>
        <note>catalytic</note>
    </ligand>
</feature>
<dbReference type="GO" id="GO:0046872">
    <property type="term" value="F:metal ion binding"/>
    <property type="evidence" value="ECO:0007669"/>
    <property type="project" value="UniProtKB-KW"/>
</dbReference>
<accession>A0A3P1ZVK2</accession>
<dbReference type="InterPro" id="IPR044925">
    <property type="entry name" value="His-Me_finger_sf"/>
</dbReference>
<dbReference type="PANTHER" id="PTHR13966">
    <property type="entry name" value="ENDONUCLEASE RELATED"/>
    <property type="match status" value="1"/>
</dbReference>
<dbReference type="SMART" id="SM00892">
    <property type="entry name" value="Endonuclease_NS"/>
    <property type="match status" value="1"/>
</dbReference>
<dbReference type="InterPro" id="IPR040255">
    <property type="entry name" value="Non-specific_endonuclease"/>
</dbReference>
<proteinExistence type="predicted"/>
<feature type="domain" description="DNA/RNA non-specific endonuclease/pyrophosphatase/phosphodiesterase" evidence="5">
    <location>
        <begin position="319"/>
        <end position="544"/>
    </location>
</feature>
<name>A0A3P1ZVK2_9BACE</name>
<dbReference type="InterPro" id="IPR044929">
    <property type="entry name" value="DNA/RNA_non-sp_Endonuclease_sf"/>
</dbReference>
<keyword evidence="3" id="KW-0732">Signal</keyword>
<dbReference type="Pfam" id="PF01223">
    <property type="entry name" value="Endonuclease_NS"/>
    <property type="match status" value="1"/>
</dbReference>
<dbReference type="AlphaFoldDB" id="A0A3P1ZVK2"/>
<dbReference type="Proteomes" id="UP000279562">
    <property type="component" value="Unassembled WGS sequence"/>
</dbReference>
<evidence type="ECO:0000259" key="4">
    <source>
        <dbReference type="SMART" id="SM00477"/>
    </source>
</evidence>
<keyword evidence="7" id="KW-1185">Reference proteome</keyword>
<evidence type="ECO:0000313" key="6">
    <source>
        <dbReference type="EMBL" id="RRD87182.1"/>
    </source>
</evidence>
<dbReference type="GO" id="GO:0003676">
    <property type="term" value="F:nucleic acid binding"/>
    <property type="evidence" value="ECO:0007669"/>
    <property type="project" value="InterPro"/>
</dbReference>
<dbReference type="PROSITE" id="PS51257">
    <property type="entry name" value="PROKAR_LIPOPROTEIN"/>
    <property type="match status" value="1"/>
</dbReference>
<evidence type="ECO:0000256" key="1">
    <source>
        <dbReference type="PIRSR" id="PIRSR640255-1"/>
    </source>
</evidence>
<keyword evidence="2" id="KW-0479">Metal-binding</keyword>
<dbReference type="InterPro" id="IPR020821">
    <property type="entry name" value="ENPP1-3/EXOG-like_nuc-like"/>
</dbReference>
<reference evidence="6 7" key="1">
    <citation type="submission" date="2018-11" db="EMBL/GenBank/DDBJ databases">
        <title>Genomes From Bacteria Associated with the Canine Oral Cavity: a Test Case for Automated Genome-Based Taxonomic Assignment.</title>
        <authorList>
            <person name="Coil D.A."/>
            <person name="Jospin G."/>
            <person name="Darling A.E."/>
            <person name="Wallis C."/>
            <person name="Davis I.J."/>
            <person name="Harris S."/>
            <person name="Eisen J.A."/>
            <person name="Holcombe L.J."/>
            <person name="O'Flynn C."/>
        </authorList>
    </citation>
    <scope>NUCLEOTIDE SEQUENCE [LARGE SCALE GENOMIC DNA]</scope>
    <source>
        <strain evidence="6 7">OH1047_COT-310</strain>
    </source>
</reference>
<keyword evidence="6" id="KW-0540">Nuclease</keyword>
<feature type="signal peptide" evidence="3">
    <location>
        <begin position="1"/>
        <end position="24"/>
    </location>
</feature>
<feature type="chain" id="PRO_5018119546" evidence="3">
    <location>
        <begin position="25"/>
        <end position="560"/>
    </location>
</feature>
<protein>
    <submittedName>
        <fullName evidence="6">DNA/RNA non-specific endonuclease</fullName>
    </submittedName>
</protein>
<dbReference type="InterPro" id="IPR001604">
    <property type="entry name" value="Endo_G_ENPP1-like_dom"/>
</dbReference>
<keyword evidence="6" id="KW-0378">Hydrolase</keyword>
<evidence type="ECO:0000313" key="7">
    <source>
        <dbReference type="Proteomes" id="UP000279562"/>
    </source>
</evidence>
<evidence type="ECO:0000256" key="2">
    <source>
        <dbReference type="PIRSR" id="PIRSR640255-2"/>
    </source>
</evidence>
<evidence type="ECO:0000256" key="3">
    <source>
        <dbReference type="SAM" id="SignalP"/>
    </source>
</evidence>
<dbReference type="SMART" id="SM00477">
    <property type="entry name" value="NUC"/>
    <property type="match status" value="1"/>
</dbReference>
<dbReference type="EMBL" id="RQYF01000115">
    <property type="protein sequence ID" value="RRD87182.1"/>
    <property type="molecule type" value="Genomic_DNA"/>
</dbReference>
<dbReference type="SUPFAM" id="SSF54060">
    <property type="entry name" value="His-Me finger endonucleases"/>
    <property type="match status" value="1"/>
</dbReference>